<dbReference type="RefSeq" id="WP_184077994.1">
    <property type="nucleotide sequence ID" value="NZ_JACIJP010000001.1"/>
</dbReference>
<keyword evidence="2" id="KW-1185">Reference proteome</keyword>
<dbReference type="AlphaFoldDB" id="A0A841IX91"/>
<organism evidence="1 2">
    <name type="scientific">Sphingobium subterraneum</name>
    <dbReference type="NCBI Taxonomy" id="627688"/>
    <lineage>
        <taxon>Bacteria</taxon>
        <taxon>Pseudomonadati</taxon>
        <taxon>Pseudomonadota</taxon>
        <taxon>Alphaproteobacteria</taxon>
        <taxon>Sphingomonadales</taxon>
        <taxon>Sphingomonadaceae</taxon>
        <taxon>Sphingobium</taxon>
    </lineage>
</organism>
<reference evidence="1 2" key="1">
    <citation type="submission" date="2020-08" db="EMBL/GenBank/DDBJ databases">
        <title>Genomic Encyclopedia of Type Strains, Phase IV (KMG-IV): sequencing the most valuable type-strain genomes for metagenomic binning, comparative biology and taxonomic classification.</title>
        <authorList>
            <person name="Goeker M."/>
        </authorList>
    </citation>
    <scope>NUCLEOTIDE SEQUENCE [LARGE SCALE GENOMIC DNA]</scope>
    <source>
        <strain evidence="1 2">DSM 102255</strain>
    </source>
</reference>
<evidence type="ECO:0000313" key="1">
    <source>
        <dbReference type="EMBL" id="MBB6123247.1"/>
    </source>
</evidence>
<dbReference type="Proteomes" id="UP000552700">
    <property type="component" value="Unassembled WGS sequence"/>
</dbReference>
<gene>
    <name evidence="1" type="ORF">FHS92_000954</name>
</gene>
<evidence type="ECO:0000313" key="2">
    <source>
        <dbReference type="Proteomes" id="UP000552700"/>
    </source>
</evidence>
<proteinExistence type="predicted"/>
<comment type="caution">
    <text evidence="1">The sequence shown here is derived from an EMBL/GenBank/DDBJ whole genome shotgun (WGS) entry which is preliminary data.</text>
</comment>
<dbReference type="EMBL" id="JACIJP010000001">
    <property type="protein sequence ID" value="MBB6123247.1"/>
    <property type="molecule type" value="Genomic_DNA"/>
</dbReference>
<protein>
    <submittedName>
        <fullName evidence="1">Uncharacterized protein</fullName>
    </submittedName>
</protein>
<sequence>MTDTPHTDPAAEPTAEELAAASYIRPLEELPSNWTVKGDPKILTPSISALSPDDQKVVMERAGSADPEAVHAALITVLREKSVDARLLCGAGEGTTALERTALEQMSNLRQLAKEADRIDAELADVVEHRTEYVDGRPVAVPVYRYNRDARTAREARLDEIRHNMVLIAGIEGQKDLDDAARADVRHARNVRQQLAEREEAKALGEKILRDERIKAQAETYAKHHRQTIN</sequence>
<name>A0A841IX91_9SPHN</name>
<accession>A0A841IX91</accession>